<keyword evidence="2" id="KW-1185">Reference proteome</keyword>
<dbReference type="Proteomes" id="UP000499080">
    <property type="component" value="Unassembled WGS sequence"/>
</dbReference>
<organism evidence="1 2">
    <name type="scientific">Araneus ventricosus</name>
    <name type="common">Orbweaver spider</name>
    <name type="synonym">Epeira ventricosa</name>
    <dbReference type="NCBI Taxonomy" id="182803"/>
    <lineage>
        <taxon>Eukaryota</taxon>
        <taxon>Metazoa</taxon>
        <taxon>Ecdysozoa</taxon>
        <taxon>Arthropoda</taxon>
        <taxon>Chelicerata</taxon>
        <taxon>Arachnida</taxon>
        <taxon>Araneae</taxon>
        <taxon>Araneomorphae</taxon>
        <taxon>Entelegynae</taxon>
        <taxon>Araneoidea</taxon>
        <taxon>Araneidae</taxon>
        <taxon>Araneus</taxon>
    </lineage>
</organism>
<evidence type="ECO:0000313" key="2">
    <source>
        <dbReference type="Proteomes" id="UP000499080"/>
    </source>
</evidence>
<gene>
    <name evidence="1" type="ORF">AVEN_192720_1</name>
</gene>
<protein>
    <submittedName>
        <fullName evidence="1">Uncharacterized protein</fullName>
    </submittedName>
</protein>
<comment type="caution">
    <text evidence="1">The sequence shown here is derived from an EMBL/GenBank/DDBJ whole genome shotgun (WGS) entry which is preliminary data.</text>
</comment>
<sequence>MAPISSLPASVFKMKALSVPGEVKTEVSKPALYCVMIPNILQKLNYQCPFPIDKAVFSSSSDRITSLKYRLFKSNVVKHCLSLKAPGLEENPFREYMDR</sequence>
<name>A0A4Y2JNI1_ARAVE</name>
<accession>A0A4Y2JNI1</accession>
<evidence type="ECO:0000313" key="1">
    <source>
        <dbReference type="EMBL" id="GBM91943.1"/>
    </source>
</evidence>
<dbReference type="EMBL" id="BGPR01003746">
    <property type="protein sequence ID" value="GBM91943.1"/>
    <property type="molecule type" value="Genomic_DNA"/>
</dbReference>
<dbReference type="AlphaFoldDB" id="A0A4Y2JNI1"/>
<reference evidence="1 2" key="1">
    <citation type="journal article" date="2019" name="Sci. Rep.">
        <title>Orb-weaving spider Araneus ventricosus genome elucidates the spidroin gene catalogue.</title>
        <authorList>
            <person name="Kono N."/>
            <person name="Nakamura H."/>
            <person name="Ohtoshi R."/>
            <person name="Moran D.A.P."/>
            <person name="Shinohara A."/>
            <person name="Yoshida Y."/>
            <person name="Fujiwara M."/>
            <person name="Mori M."/>
            <person name="Tomita M."/>
            <person name="Arakawa K."/>
        </authorList>
    </citation>
    <scope>NUCLEOTIDE SEQUENCE [LARGE SCALE GENOMIC DNA]</scope>
</reference>
<proteinExistence type="predicted"/>